<dbReference type="KEGG" id="mhk:DFR87_10840"/>
<keyword evidence="3" id="KW-1185">Reference proteome</keyword>
<evidence type="ECO:0000313" key="3">
    <source>
        <dbReference type="Proteomes" id="UP000247586"/>
    </source>
</evidence>
<dbReference type="SUPFAM" id="SSF52540">
    <property type="entry name" value="P-loop containing nucleoside triphosphate hydrolases"/>
    <property type="match status" value="1"/>
</dbReference>
<dbReference type="EMBL" id="CP029287">
    <property type="protein sequence ID" value="AWS00096.1"/>
    <property type="molecule type" value="Genomic_DNA"/>
</dbReference>
<dbReference type="InterPro" id="IPR027417">
    <property type="entry name" value="P-loop_NTPase"/>
</dbReference>
<sequence>MIRFAVMGSKGGVGKSTIVYGISRLLSERYIVTIVDLSSSRTICNVYGVRGSLMDGHDYIVDQGNLKIISLYSQLSGNANLAKFKDIYLDLITETDYLILDYGVHLYDKLVSDELIVFYENMSVPTHLIAVSTPQEFIISSTEKMSESYINLVHGIKEDAQVVLEYFVLNMVREKTKFKTLAKPKMGFVEIPFYRDLSFNGFWNANIPKEIVSMANNFEGFLESRG</sequence>
<dbReference type="AlphaFoldDB" id="A0A2U9IVQ9"/>
<reference evidence="3" key="2">
    <citation type="submission" date="2020-03" db="EMBL/GenBank/DDBJ databases">
        <title>Complete Genome Sequences of Extremely Thermoacidophilic, Metal-Mobilizing Type-Strain Members of the Archaeal Family Sulfolobaceae: Acidianus brierleyi DSM-1651T, Acidianus sulfidivorans DSM-18786T, Metallosphaera hakonensis DSM-7519T, and Metallosphaera prunae DSM-10039T.</title>
        <authorList>
            <person name="Counts J.A."/>
            <person name="Kelly R.M."/>
        </authorList>
    </citation>
    <scope>NUCLEOTIDE SEQUENCE [LARGE SCALE GENOMIC DNA]</scope>
    <source>
        <strain evidence="3">HO1-1</strain>
    </source>
</reference>
<reference evidence="2 3" key="1">
    <citation type="submission" date="2018-05" db="EMBL/GenBank/DDBJ databases">
        <title>Complete Genome Sequences of Extremely Thermoacidophilic, Metal-Mobilizing Type-Strain Members of the Archaeal Family Sulfolobaceae: Acidianus brierleyi DSM-1651T, Acidianus sulfidivorans DSM-18786T, Metallosphaera hakonensis DSM-7519T, and Metallosphaera prunae DSM-10039T.</title>
        <authorList>
            <person name="Counts J.A."/>
            <person name="Kelly R.M."/>
        </authorList>
    </citation>
    <scope>NUCLEOTIDE SEQUENCE [LARGE SCALE GENOMIC DNA]</scope>
    <source>
        <strain evidence="2 3">HO1-1</strain>
    </source>
</reference>
<evidence type="ECO:0000259" key="1">
    <source>
        <dbReference type="Pfam" id="PF01656"/>
    </source>
</evidence>
<protein>
    <recommendedName>
        <fullName evidence="1">CobQ/CobB/MinD/ParA nucleotide binding domain-containing protein</fullName>
    </recommendedName>
</protein>
<dbReference type="Pfam" id="PF01656">
    <property type="entry name" value="CbiA"/>
    <property type="match status" value="1"/>
</dbReference>
<accession>A0A2U9IVQ9</accession>
<proteinExistence type="predicted"/>
<dbReference type="Gene3D" id="3.40.50.300">
    <property type="entry name" value="P-loop containing nucleotide triphosphate hydrolases"/>
    <property type="match status" value="1"/>
</dbReference>
<organism evidence="2 3">
    <name type="scientific">Metallosphaera hakonensis JCM 8857 = DSM 7519</name>
    <dbReference type="NCBI Taxonomy" id="1293036"/>
    <lineage>
        <taxon>Archaea</taxon>
        <taxon>Thermoproteota</taxon>
        <taxon>Thermoprotei</taxon>
        <taxon>Sulfolobales</taxon>
        <taxon>Sulfolobaceae</taxon>
        <taxon>Metallosphaera</taxon>
    </lineage>
</organism>
<evidence type="ECO:0000313" key="2">
    <source>
        <dbReference type="EMBL" id="AWS00096.1"/>
    </source>
</evidence>
<name>A0A2U9IVQ9_9CREN</name>
<dbReference type="STRING" id="1293036.GCA_001315825_03210"/>
<dbReference type="Proteomes" id="UP000247586">
    <property type="component" value="Chromosome"/>
</dbReference>
<reference evidence="3" key="3">
    <citation type="submission" date="2020-03" db="EMBL/GenBank/DDBJ databases">
        <title>Sequencing and Assembly of Multiple Reported Metal-Biooxidizing Members of the Extremely Thermoacidophilic Archaeal Family Sulfolobaceae.</title>
        <authorList>
            <person name="Counts J.A."/>
            <person name="Kelly R.M."/>
        </authorList>
    </citation>
    <scope>NUCLEOTIDE SEQUENCE [LARGE SCALE GENOMIC DNA]</scope>
    <source>
        <strain evidence="3">HO1-1</strain>
    </source>
</reference>
<gene>
    <name evidence="2" type="ORF">DFR87_10840</name>
</gene>
<feature type="domain" description="CobQ/CobB/MinD/ParA nucleotide binding" evidence="1">
    <location>
        <begin position="5"/>
        <end position="181"/>
    </location>
</feature>
<dbReference type="InterPro" id="IPR002586">
    <property type="entry name" value="CobQ/CobB/MinD/ParA_Nub-bd_dom"/>
</dbReference>